<dbReference type="Proteomes" id="UP000244811">
    <property type="component" value="Chromosome 4"/>
</dbReference>
<organism evidence="3 4">
    <name type="scientific">Theileria orientalis</name>
    <dbReference type="NCBI Taxonomy" id="68886"/>
    <lineage>
        <taxon>Eukaryota</taxon>
        <taxon>Sar</taxon>
        <taxon>Alveolata</taxon>
        <taxon>Apicomplexa</taxon>
        <taxon>Aconoidasida</taxon>
        <taxon>Piroplasmida</taxon>
        <taxon>Theileriidae</taxon>
        <taxon>Theileria</taxon>
    </lineage>
</organism>
<feature type="transmembrane region" description="Helical" evidence="2">
    <location>
        <begin position="41"/>
        <end position="59"/>
    </location>
</feature>
<feature type="compositionally biased region" description="Basic and acidic residues" evidence="1">
    <location>
        <begin position="71"/>
        <end position="90"/>
    </location>
</feature>
<sequence>MRPSLRLYSHESPRIQAPKDAGVVFSNQAFPLRYVLNLKPWLFLCVVGFSGTFCGNYFYKKFLLRPNPPNPKRDPNEKPPERHPHAPEEE</sequence>
<feature type="region of interest" description="Disordered" evidence="1">
    <location>
        <begin position="66"/>
        <end position="90"/>
    </location>
</feature>
<name>A0A976XI74_THEOR</name>
<keyword evidence="2" id="KW-0472">Membrane</keyword>
<keyword evidence="2" id="KW-0812">Transmembrane</keyword>
<evidence type="ECO:0000313" key="4">
    <source>
        <dbReference type="Proteomes" id="UP000244811"/>
    </source>
</evidence>
<evidence type="ECO:0000256" key="1">
    <source>
        <dbReference type="SAM" id="MobiDB-lite"/>
    </source>
</evidence>
<proteinExistence type="predicted"/>
<evidence type="ECO:0000313" key="3">
    <source>
        <dbReference type="EMBL" id="UVC50232.1"/>
    </source>
</evidence>
<reference evidence="3" key="1">
    <citation type="submission" date="2022-07" db="EMBL/GenBank/DDBJ databases">
        <title>Evaluation of T. orientalis genome assembly methods using nanopore sequencing and analysis of variation between genomes.</title>
        <authorList>
            <person name="Yam J."/>
            <person name="Micallef M.L."/>
            <person name="Liu M."/>
            <person name="Djordjevic S.P."/>
            <person name="Bogema D.R."/>
            <person name="Jenkins C."/>
        </authorList>
    </citation>
    <scope>NUCLEOTIDE SEQUENCE</scope>
    <source>
        <strain evidence="3">Goon Nure</strain>
    </source>
</reference>
<gene>
    <name evidence="3" type="ORF">MACK_004107</name>
</gene>
<protein>
    <submittedName>
        <fullName evidence="3">Uncharacterized protein</fullName>
    </submittedName>
</protein>
<accession>A0A976XI74</accession>
<dbReference type="EMBL" id="CP056072">
    <property type="protein sequence ID" value="UVC50232.1"/>
    <property type="molecule type" value="Genomic_DNA"/>
</dbReference>
<evidence type="ECO:0000256" key="2">
    <source>
        <dbReference type="SAM" id="Phobius"/>
    </source>
</evidence>
<dbReference type="AlphaFoldDB" id="A0A976XI74"/>
<keyword evidence="2" id="KW-1133">Transmembrane helix</keyword>